<evidence type="ECO:0000256" key="4">
    <source>
        <dbReference type="ARBA" id="ARBA00023163"/>
    </source>
</evidence>
<comment type="subcellular location">
    <subcellularLocation>
        <location evidence="1">Cytoplasm</location>
    </subcellularLocation>
</comment>
<dbReference type="InterPro" id="IPR011051">
    <property type="entry name" value="RmlC_Cupin_sf"/>
</dbReference>
<keyword evidence="2" id="KW-0805">Transcription regulation</keyword>
<dbReference type="PROSITE" id="PS01124">
    <property type="entry name" value="HTH_ARAC_FAMILY_2"/>
    <property type="match status" value="1"/>
</dbReference>
<dbReference type="GO" id="GO:0043565">
    <property type="term" value="F:sequence-specific DNA binding"/>
    <property type="evidence" value="ECO:0007669"/>
    <property type="project" value="InterPro"/>
</dbReference>
<reference evidence="8" key="1">
    <citation type="submission" date="2016-10" db="EMBL/GenBank/DDBJ databases">
        <authorList>
            <person name="Varghese N."/>
            <person name="Submissions S."/>
        </authorList>
    </citation>
    <scope>NUCLEOTIDE SEQUENCE [LARGE SCALE GENOMIC DNA]</scope>
    <source>
        <strain evidence="8">ATCC 23835</strain>
    </source>
</reference>
<dbReference type="GeneID" id="300208107"/>
<dbReference type="InterPro" id="IPR009057">
    <property type="entry name" value="Homeodomain-like_sf"/>
</dbReference>
<evidence type="ECO:0000256" key="2">
    <source>
        <dbReference type="ARBA" id="ARBA00023015"/>
    </source>
</evidence>
<proteinExistence type="predicted"/>
<dbReference type="AlphaFoldDB" id="A0A1H1VXQ5"/>
<comment type="function">
    <text evidence="5">Regulatory protein of the TOL plasmid xyl operons. XylS activates the xylXYZLTEGFJQKIH operon required for the degradation of toluene, m-xylene and p-xylene.</text>
</comment>
<keyword evidence="4" id="KW-0804">Transcription</keyword>
<evidence type="ECO:0000256" key="3">
    <source>
        <dbReference type="ARBA" id="ARBA00023125"/>
    </source>
</evidence>
<feature type="domain" description="HTH araC/xylS-type" evidence="6">
    <location>
        <begin position="150"/>
        <end position="248"/>
    </location>
</feature>
<dbReference type="PROSITE" id="PS00041">
    <property type="entry name" value="HTH_ARAC_FAMILY_1"/>
    <property type="match status" value="1"/>
</dbReference>
<dbReference type="InterPro" id="IPR014710">
    <property type="entry name" value="RmlC-like_jellyroll"/>
</dbReference>
<keyword evidence="8" id="KW-1185">Reference proteome</keyword>
<dbReference type="InterPro" id="IPR018062">
    <property type="entry name" value="HTH_AraC-typ_CS"/>
</dbReference>
<evidence type="ECO:0000256" key="1">
    <source>
        <dbReference type="ARBA" id="ARBA00004496"/>
    </source>
</evidence>
<dbReference type="PANTHER" id="PTHR46796">
    <property type="entry name" value="HTH-TYPE TRANSCRIPTIONAL ACTIVATOR RHAS-RELATED"/>
    <property type="match status" value="1"/>
</dbReference>
<evidence type="ECO:0000313" key="8">
    <source>
        <dbReference type="Proteomes" id="UP000199524"/>
    </source>
</evidence>
<evidence type="ECO:0000256" key="5">
    <source>
        <dbReference type="ARBA" id="ARBA00037345"/>
    </source>
</evidence>
<evidence type="ECO:0000259" key="6">
    <source>
        <dbReference type="PROSITE" id="PS01124"/>
    </source>
</evidence>
<dbReference type="Gene3D" id="1.10.10.60">
    <property type="entry name" value="Homeodomain-like"/>
    <property type="match status" value="1"/>
</dbReference>
<dbReference type="PANTHER" id="PTHR46796:SF10">
    <property type="entry name" value="TRANSCRIPTIONAL ACTIVATOR FEAR"/>
    <property type="match status" value="1"/>
</dbReference>
<dbReference type="RefSeq" id="WP_090206331.1">
    <property type="nucleotide sequence ID" value="NZ_LT629777.1"/>
</dbReference>
<protein>
    <submittedName>
        <fullName evidence="7">Transcriptional regulator, AraC family</fullName>
    </submittedName>
</protein>
<accession>A0A1H1VXQ5</accession>
<gene>
    <name evidence="7" type="ORF">SAMN05216598_3162</name>
</gene>
<dbReference type="SMART" id="SM00342">
    <property type="entry name" value="HTH_ARAC"/>
    <property type="match status" value="1"/>
</dbReference>
<dbReference type="Gene3D" id="2.60.120.10">
    <property type="entry name" value="Jelly Rolls"/>
    <property type="match status" value="1"/>
</dbReference>
<dbReference type="GO" id="GO:0005737">
    <property type="term" value="C:cytoplasm"/>
    <property type="evidence" value="ECO:0007669"/>
    <property type="project" value="UniProtKB-SubCell"/>
</dbReference>
<dbReference type="InterPro" id="IPR050204">
    <property type="entry name" value="AraC_XylS_family_regulators"/>
</dbReference>
<dbReference type="Proteomes" id="UP000199524">
    <property type="component" value="Chromosome I"/>
</dbReference>
<dbReference type="SUPFAM" id="SSF46689">
    <property type="entry name" value="Homeodomain-like"/>
    <property type="match status" value="2"/>
</dbReference>
<dbReference type="EMBL" id="LT629777">
    <property type="protein sequence ID" value="SDS89664.1"/>
    <property type="molecule type" value="Genomic_DNA"/>
</dbReference>
<evidence type="ECO:0000313" key="7">
    <source>
        <dbReference type="EMBL" id="SDS89664.1"/>
    </source>
</evidence>
<dbReference type="GO" id="GO:0009893">
    <property type="term" value="P:positive regulation of metabolic process"/>
    <property type="evidence" value="ECO:0007669"/>
    <property type="project" value="UniProtKB-ARBA"/>
</dbReference>
<dbReference type="Pfam" id="PF12833">
    <property type="entry name" value="HTH_18"/>
    <property type="match status" value="1"/>
</dbReference>
<keyword evidence="3" id="KW-0238">DNA-binding</keyword>
<dbReference type="SUPFAM" id="SSF51182">
    <property type="entry name" value="RmlC-like cupins"/>
    <property type="match status" value="1"/>
</dbReference>
<sequence>MGPFLTLRHYSDELIVHSHAHAQLVFGLSGRLDFEIEGRGSQVVEQSVAVVPYDAHHTCGSPDGSRCLVLDVPDEHWLVQSLGEHADASRRLIDRAGPLTLNASQGRLVDWLANGPVDDPLIARQGAVLLLASLNTPASTVSVGKRLPMAALDAHIDRYAARPLQVADLARVAGLSNARLHARFLAECGRTPMDYLRHRRLRMALSLLRESGLPVGEIALRVGYSSQSAFCAAILREFGASPTALRREPGDN</sequence>
<dbReference type="InterPro" id="IPR018060">
    <property type="entry name" value="HTH_AraC"/>
</dbReference>
<dbReference type="GO" id="GO:0003700">
    <property type="term" value="F:DNA-binding transcription factor activity"/>
    <property type="evidence" value="ECO:0007669"/>
    <property type="project" value="InterPro"/>
</dbReference>
<name>A0A1H1VXQ5_9PSED</name>
<organism evidence="7 8">
    <name type="scientific">Pseudomonas asplenii</name>
    <dbReference type="NCBI Taxonomy" id="53407"/>
    <lineage>
        <taxon>Bacteria</taxon>
        <taxon>Pseudomonadati</taxon>
        <taxon>Pseudomonadota</taxon>
        <taxon>Gammaproteobacteria</taxon>
        <taxon>Pseudomonadales</taxon>
        <taxon>Pseudomonadaceae</taxon>
        <taxon>Pseudomonas</taxon>
    </lineage>
</organism>